<dbReference type="InterPro" id="IPR029068">
    <property type="entry name" value="Glyas_Bleomycin-R_OHBP_Dase"/>
</dbReference>
<dbReference type="InterPro" id="IPR004360">
    <property type="entry name" value="Glyas_Fos-R_dOase_dom"/>
</dbReference>
<proteinExistence type="predicted"/>
<feature type="domain" description="VOC" evidence="1">
    <location>
        <begin position="2"/>
        <end position="115"/>
    </location>
</feature>
<evidence type="ECO:0000313" key="2">
    <source>
        <dbReference type="EMBL" id="MBO9199567.1"/>
    </source>
</evidence>
<sequence length="115" mass="13188">MELRLLVIRSSEIARLADFYTLLGLTFEYHKHGKSPYHYSASIGHTTLEIYPLAKGQTEADKELRLGFALDDFDNAVITLKDRGVEFVSEPMQTDYGFMAIIKDPDGRRVELYKK</sequence>
<dbReference type="SUPFAM" id="SSF54593">
    <property type="entry name" value="Glyoxalase/Bleomycin resistance protein/Dihydroxybiphenyl dioxygenase"/>
    <property type="match status" value="1"/>
</dbReference>
<dbReference type="Pfam" id="PF00903">
    <property type="entry name" value="Glyoxalase"/>
    <property type="match status" value="1"/>
</dbReference>
<dbReference type="EMBL" id="JAGHKO010000001">
    <property type="protein sequence ID" value="MBO9199567.1"/>
    <property type="molecule type" value="Genomic_DNA"/>
</dbReference>
<dbReference type="Proteomes" id="UP000677244">
    <property type="component" value="Unassembled WGS sequence"/>
</dbReference>
<organism evidence="2 3">
    <name type="scientific">Niastella soli</name>
    <dbReference type="NCBI Taxonomy" id="2821487"/>
    <lineage>
        <taxon>Bacteria</taxon>
        <taxon>Pseudomonadati</taxon>
        <taxon>Bacteroidota</taxon>
        <taxon>Chitinophagia</taxon>
        <taxon>Chitinophagales</taxon>
        <taxon>Chitinophagaceae</taxon>
        <taxon>Niastella</taxon>
    </lineage>
</organism>
<dbReference type="Gene3D" id="3.10.180.10">
    <property type="entry name" value="2,3-Dihydroxybiphenyl 1,2-Dioxygenase, domain 1"/>
    <property type="match status" value="1"/>
</dbReference>
<dbReference type="PROSITE" id="PS51819">
    <property type="entry name" value="VOC"/>
    <property type="match status" value="1"/>
</dbReference>
<protein>
    <submittedName>
        <fullName evidence="2">VOC family protein</fullName>
    </submittedName>
</protein>
<reference evidence="2 3" key="1">
    <citation type="submission" date="2021-03" db="EMBL/GenBank/DDBJ databases">
        <title>Assistant Professor.</title>
        <authorList>
            <person name="Huq M.A."/>
        </authorList>
    </citation>
    <scope>NUCLEOTIDE SEQUENCE [LARGE SCALE GENOMIC DNA]</scope>
    <source>
        <strain evidence="2 3">MAH-29</strain>
    </source>
</reference>
<keyword evidence="3" id="KW-1185">Reference proteome</keyword>
<dbReference type="InterPro" id="IPR037523">
    <property type="entry name" value="VOC_core"/>
</dbReference>
<dbReference type="RefSeq" id="WP_209137627.1">
    <property type="nucleotide sequence ID" value="NZ_JAGHKO010000001.1"/>
</dbReference>
<accession>A0ABS3YNV2</accession>
<gene>
    <name evidence="2" type="ORF">J7I42_04770</name>
</gene>
<evidence type="ECO:0000259" key="1">
    <source>
        <dbReference type="PROSITE" id="PS51819"/>
    </source>
</evidence>
<evidence type="ECO:0000313" key="3">
    <source>
        <dbReference type="Proteomes" id="UP000677244"/>
    </source>
</evidence>
<name>A0ABS3YNV2_9BACT</name>
<comment type="caution">
    <text evidence="2">The sequence shown here is derived from an EMBL/GenBank/DDBJ whole genome shotgun (WGS) entry which is preliminary data.</text>
</comment>